<protein>
    <submittedName>
        <fullName evidence="1">Uncharacterized protein</fullName>
    </submittedName>
</protein>
<sequence length="157" mass="18589">MKIFLDIDGVMVHGNPHQQVEIDDDGFYKFISKAVDFINSIDSEEIILSTSHRHRYDLNEWEIIFMKRGVKFNKISKIEYGYFHNVSRRTEIENWIESKHYQYNEIIIIDDDKSLNGLSKELKDRVILTSSYYGLHEDNNKDLERILNSTNKELTGL</sequence>
<dbReference type="RefSeq" id="WP_286491475.1">
    <property type="nucleotide sequence ID" value="NZ_JACAGJ010000001.1"/>
</dbReference>
<comment type="caution">
    <text evidence="1">The sequence shown here is derived from an EMBL/GenBank/DDBJ whole genome shotgun (WGS) entry which is preliminary data.</text>
</comment>
<reference evidence="1" key="2">
    <citation type="journal article" date="2022" name="Sci. Total Environ.">
        <title>Prevalence, transmission, and molecular epidemiology of tet(X)-positive bacteria among humans, animals, and environmental niches in China: An epidemiological, and genomic-based study.</title>
        <authorList>
            <person name="Dong N."/>
            <person name="Zeng Y."/>
            <person name="Cai C."/>
            <person name="Sun C."/>
            <person name="Lu J."/>
            <person name="Liu C."/>
            <person name="Zhou H."/>
            <person name="Sun Q."/>
            <person name="Shu L."/>
            <person name="Wang H."/>
            <person name="Wang Y."/>
            <person name="Wang S."/>
            <person name="Wu C."/>
            <person name="Chan E.W."/>
            <person name="Chen G."/>
            <person name="Shen Z."/>
            <person name="Chen S."/>
            <person name="Zhang R."/>
        </authorList>
    </citation>
    <scope>NUCLEOTIDE SEQUENCE</scope>
    <source>
        <strain evidence="1">R655-4</strain>
    </source>
</reference>
<organism evidence="1 2">
    <name type="scientific">Empedobacter brevis</name>
    <dbReference type="NCBI Taxonomy" id="247"/>
    <lineage>
        <taxon>Bacteria</taxon>
        <taxon>Pseudomonadati</taxon>
        <taxon>Bacteroidota</taxon>
        <taxon>Flavobacteriia</taxon>
        <taxon>Flavobacteriales</taxon>
        <taxon>Weeksellaceae</taxon>
        <taxon>Empedobacter</taxon>
    </lineage>
</organism>
<dbReference type="Pfam" id="PF18143">
    <property type="entry name" value="HAD_SAK_2"/>
    <property type="match status" value="1"/>
</dbReference>
<evidence type="ECO:0000313" key="2">
    <source>
        <dbReference type="Proteomes" id="UP001170959"/>
    </source>
</evidence>
<dbReference type="EMBL" id="JACAGJ010000001">
    <property type="protein sequence ID" value="MDM1071085.1"/>
    <property type="molecule type" value="Genomic_DNA"/>
</dbReference>
<dbReference type="AlphaFoldDB" id="A0AAJ1QBR9"/>
<accession>A0AAJ1QBR9</accession>
<proteinExistence type="predicted"/>
<evidence type="ECO:0000313" key="1">
    <source>
        <dbReference type="EMBL" id="MDM1071085.1"/>
    </source>
</evidence>
<dbReference type="Proteomes" id="UP001170959">
    <property type="component" value="Unassembled WGS sequence"/>
</dbReference>
<gene>
    <name evidence="1" type="ORF">HX001_01100</name>
</gene>
<name>A0AAJ1QBR9_9FLAO</name>
<reference evidence="1" key="1">
    <citation type="submission" date="2020-06" db="EMBL/GenBank/DDBJ databases">
        <authorList>
            <person name="Dong N."/>
        </authorList>
    </citation>
    <scope>NUCLEOTIDE SEQUENCE</scope>
    <source>
        <strain evidence="1">R655-4</strain>
    </source>
</reference>